<dbReference type="Proteomes" id="UP000005408">
    <property type="component" value="Unassembled WGS sequence"/>
</dbReference>
<protein>
    <recommendedName>
        <fullName evidence="2">PDZ domain-containing protein</fullName>
    </recommendedName>
</protein>
<dbReference type="Pfam" id="PF00595">
    <property type="entry name" value="PDZ"/>
    <property type="match status" value="1"/>
</dbReference>
<dbReference type="CDD" id="cd23070">
    <property type="entry name" value="PDZ_SNX27-like"/>
    <property type="match status" value="1"/>
</dbReference>
<dbReference type="InterPro" id="IPR036034">
    <property type="entry name" value="PDZ_sf"/>
</dbReference>
<keyword evidence="4" id="KW-1185">Reference proteome</keyword>
<dbReference type="GO" id="GO:0006886">
    <property type="term" value="P:intracellular protein transport"/>
    <property type="evidence" value="ECO:0007669"/>
    <property type="project" value="TreeGrafter"/>
</dbReference>
<dbReference type="EnsemblMetazoa" id="G13047.1">
    <property type="protein sequence ID" value="G13047.1:cds"/>
    <property type="gene ID" value="G13047"/>
</dbReference>
<evidence type="ECO:0000259" key="2">
    <source>
        <dbReference type="PROSITE" id="PS50106"/>
    </source>
</evidence>
<dbReference type="GO" id="GO:0005769">
    <property type="term" value="C:early endosome"/>
    <property type="evidence" value="ECO:0007669"/>
    <property type="project" value="TreeGrafter"/>
</dbReference>
<dbReference type="InterPro" id="IPR001478">
    <property type="entry name" value="PDZ"/>
</dbReference>
<accession>A0A8W8I9S8</accession>
<dbReference type="SMART" id="SM00228">
    <property type="entry name" value="PDZ"/>
    <property type="match status" value="1"/>
</dbReference>
<reference evidence="3" key="1">
    <citation type="submission" date="2022-08" db="UniProtKB">
        <authorList>
            <consortium name="EnsemblMetazoa"/>
        </authorList>
    </citation>
    <scope>IDENTIFICATION</scope>
    <source>
        <strain evidence="3">05x7-T-G4-1.051#20</strain>
    </source>
</reference>
<name>A0A8W8I9S8_MAGGI</name>
<dbReference type="SUPFAM" id="SSF50156">
    <property type="entry name" value="PDZ domain-like"/>
    <property type="match status" value="1"/>
</dbReference>
<sequence length="210" mass="22656">MADSEESSPPSSPDIQDGDPGKPREVTITKSETGFGFNVRGQVSEGGVLKSINGVLYAPLQHVSAVLEGGAAQRAGIRKGDRILEVNHVNVEGATHKQVVDLIKSGGDSLVLTVISVPEQVAERLEPSDDSSGPSYIDYSERRSLPISIPDYQTVEQGGEKFVTAKRAVHPLHPIFKTVTQGNPGKLQLQKSETDWAFNVRAKLVREVFS</sequence>
<dbReference type="PANTHER" id="PTHR12431">
    <property type="entry name" value="SORTING NEXIN 17 AND 27"/>
    <property type="match status" value="1"/>
</dbReference>
<feature type="domain" description="PDZ" evidence="2">
    <location>
        <begin position="25"/>
        <end position="118"/>
    </location>
</feature>
<dbReference type="Gene3D" id="2.30.42.10">
    <property type="match status" value="1"/>
</dbReference>
<dbReference type="GO" id="GO:0032456">
    <property type="term" value="P:endocytic recycling"/>
    <property type="evidence" value="ECO:0007669"/>
    <property type="project" value="TreeGrafter"/>
</dbReference>
<evidence type="ECO:0000313" key="3">
    <source>
        <dbReference type="EnsemblMetazoa" id="G13047.1:cds"/>
    </source>
</evidence>
<dbReference type="AlphaFoldDB" id="A0A8W8I9S8"/>
<dbReference type="FunFam" id="2.30.42.10:FF:000061">
    <property type="entry name" value="sorting nexin-27 isoform X2"/>
    <property type="match status" value="1"/>
</dbReference>
<organism evidence="3 4">
    <name type="scientific">Magallana gigas</name>
    <name type="common">Pacific oyster</name>
    <name type="synonym">Crassostrea gigas</name>
    <dbReference type="NCBI Taxonomy" id="29159"/>
    <lineage>
        <taxon>Eukaryota</taxon>
        <taxon>Metazoa</taxon>
        <taxon>Spiralia</taxon>
        <taxon>Lophotrochozoa</taxon>
        <taxon>Mollusca</taxon>
        <taxon>Bivalvia</taxon>
        <taxon>Autobranchia</taxon>
        <taxon>Pteriomorphia</taxon>
        <taxon>Ostreida</taxon>
        <taxon>Ostreoidea</taxon>
        <taxon>Ostreidae</taxon>
        <taxon>Magallana</taxon>
    </lineage>
</organism>
<evidence type="ECO:0000256" key="1">
    <source>
        <dbReference type="SAM" id="MobiDB-lite"/>
    </source>
</evidence>
<feature type="region of interest" description="Disordered" evidence="1">
    <location>
        <begin position="1"/>
        <end position="30"/>
    </location>
</feature>
<dbReference type="GO" id="GO:0035091">
    <property type="term" value="F:phosphatidylinositol binding"/>
    <property type="evidence" value="ECO:0007669"/>
    <property type="project" value="TreeGrafter"/>
</dbReference>
<proteinExistence type="predicted"/>
<dbReference type="PROSITE" id="PS50106">
    <property type="entry name" value="PDZ"/>
    <property type="match status" value="1"/>
</dbReference>
<evidence type="ECO:0000313" key="4">
    <source>
        <dbReference type="Proteomes" id="UP000005408"/>
    </source>
</evidence>
<dbReference type="PANTHER" id="PTHR12431:SF19">
    <property type="entry name" value="SORTING NEXIN-27"/>
    <property type="match status" value="1"/>
</dbReference>